<sequence length="53" mass="6084">MSSNYLYVKIAEYLSDLKTEHIIVVTLIYQGLEANPWISKNELRDIVDSAVNL</sequence>
<dbReference type="OrthoDB" id="2405138at2759"/>
<evidence type="ECO:0000313" key="1">
    <source>
        <dbReference type="EMBL" id="CAG8701164.1"/>
    </source>
</evidence>
<evidence type="ECO:0000313" key="2">
    <source>
        <dbReference type="Proteomes" id="UP000789342"/>
    </source>
</evidence>
<keyword evidence="2" id="KW-1185">Reference proteome</keyword>
<dbReference type="AlphaFoldDB" id="A0A9N9HQT1"/>
<dbReference type="Proteomes" id="UP000789342">
    <property type="component" value="Unassembled WGS sequence"/>
</dbReference>
<reference evidence="1" key="1">
    <citation type="submission" date="2021-06" db="EMBL/GenBank/DDBJ databases">
        <authorList>
            <person name="Kallberg Y."/>
            <person name="Tangrot J."/>
            <person name="Rosling A."/>
        </authorList>
    </citation>
    <scope>NUCLEOTIDE SEQUENCE</scope>
    <source>
        <strain evidence="1">CL551</strain>
    </source>
</reference>
<dbReference type="EMBL" id="CAJVPV010017054">
    <property type="protein sequence ID" value="CAG8701164.1"/>
    <property type="molecule type" value="Genomic_DNA"/>
</dbReference>
<accession>A0A9N9HQT1</accession>
<comment type="caution">
    <text evidence="1">The sequence shown here is derived from an EMBL/GenBank/DDBJ whole genome shotgun (WGS) entry which is preliminary data.</text>
</comment>
<proteinExistence type="predicted"/>
<name>A0A9N9HQT1_9GLOM</name>
<organism evidence="1 2">
    <name type="scientific">Acaulospora morrowiae</name>
    <dbReference type="NCBI Taxonomy" id="94023"/>
    <lineage>
        <taxon>Eukaryota</taxon>
        <taxon>Fungi</taxon>
        <taxon>Fungi incertae sedis</taxon>
        <taxon>Mucoromycota</taxon>
        <taxon>Glomeromycotina</taxon>
        <taxon>Glomeromycetes</taxon>
        <taxon>Diversisporales</taxon>
        <taxon>Acaulosporaceae</taxon>
        <taxon>Acaulospora</taxon>
    </lineage>
</organism>
<feature type="non-terminal residue" evidence="1">
    <location>
        <position position="53"/>
    </location>
</feature>
<gene>
    <name evidence="1" type="ORF">AMORRO_LOCUS12141</name>
</gene>
<protein>
    <submittedName>
        <fullName evidence="1">9770_t:CDS:1</fullName>
    </submittedName>
</protein>